<organism evidence="2 3">
    <name type="scientific">Bimuria novae-zelandiae CBS 107.79</name>
    <dbReference type="NCBI Taxonomy" id="1447943"/>
    <lineage>
        <taxon>Eukaryota</taxon>
        <taxon>Fungi</taxon>
        <taxon>Dikarya</taxon>
        <taxon>Ascomycota</taxon>
        <taxon>Pezizomycotina</taxon>
        <taxon>Dothideomycetes</taxon>
        <taxon>Pleosporomycetidae</taxon>
        <taxon>Pleosporales</taxon>
        <taxon>Massarineae</taxon>
        <taxon>Didymosphaeriaceae</taxon>
        <taxon>Bimuria</taxon>
    </lineage>
</organism>
<accession>A0A6A5UKC2</accession>
<dbReference type="AlphaFoldDB" id="A0A6A5UKC2"/>
<dbReference type="EMBL" id="ML976767">
    <property type="protein sequence ID" value="KAF1965188.1"/>
    <property type="molecule type" value="Genomic_DNA"/>
</dbReference>
<gene>
    <name evidence="2" type="ORF">BU23DRAFT_593786</name>
</gene>
<name>A0A6A5UKC2_9PLEO</name>
<sequence>MPPKRRVSDGAPRPKKRARGTASQPIAIDSQPSQYTHTFESRLRESQPEDAIAAPTDDGSEQATIVPSDAHEDEAFDAHLEDNFDGIDWSRLPRYTKPIATFLHKKSWVYRHGYRVAHRKHPTRIFWICHWCHKHKLTDIGRGVYNTSSACSAAARHLSEDKPGHRILAPGKTSVGVYNALTAAKIPISQAVANQISGFSNQRSRYAVVEWLVANNHPISELETPAFRRLVAIANPLAEKALWKSHNSVSRYIIQLFDWRSATRERRKSHTPFEGLEIISM</sequence>
<protein>
    <submittedName>
        <fullName evidence="2">Uncharacterized protein</fullName>
    </submittedName>
</protein>
<feature type="region of interest" description="Disordered" evidence="1">
    <location>
        <begin position="1"/>
        <end position="62"/>
    </location>
</feature>
<reference evidence="2" key="1">
    <citation type="journal article" date="2020" name="Stud. Mycol.">
        <title>101 Dothideomycetes genomes: a test case for predicting lifestyles and emergence of pathogens.</title>
        <authorList>
            <person name="Haridas S."/>
            <person name="Albert R."/>
            <person name="Binder M."/>
            <person name="Bloem J."/>
            <person name="Labutti K."/>
            <person name="Salamov A."/>
            <person name="Andreopoulos B."/>
            <person name="Baker S."/>
            <person name="Barry K."/>
            <person name="Bills G."/>
            <person name="Bluhm B."/>
            <person name="Cannon C."/>
            <person name="Castanera R."/>
            <person name="Culley D."/>
            <person name="Daum C."/>
            <person name="Ezra D."/>
            <person name="Gonzalez J."/>
            <person name="Henrissat B."/>
            <person name="Kuo A."/>
            <person name="Liang C."/>
            <person name="Lipzen A."/>
            <person name="Lutzoni F."/>
            <person name="Magnuson J."/>
            <person name="Mondo S."/>
            <person name="Nolan M."/>
            <person name="Ohm R."/>
            <person name="Pangilinan J."/>
            <person name="Park H.-J."/>
            <person name="Ramirez L."/>
            <person name="Alfaro M."/>
            <person name="Sun H."/>
            <person name="Tritt A."/>
            <person name="Yoshinaga Y."/>
            <person name="Zwiers L.-H."/>
            <person name="Turgeon B."/>
            <person name="Goodwin S."/>
            <person name="Spatafora J."/>
            <person name="Crous P."/>
            <person name="Grigoriev I."/>
        </authorList>
    </citation>
    <scope>NUCLEOTIDE SEQUENCE</scope>
    <source>
        <strain evidence="2">CBS 107.79</strain>
    </source>
</reference>
<keyword evidence="3" id="KW-1185">Reference proteome</keyword>
<evidence type="ECO:0000256" key="1">
    <source>
        <dbReference type="SAM" id="MobiDB-lite"/>
    </source>
</evidence>
<evidence type="ECO:0000313" key="3">
    <source>
        <dbReference type="Proteomes" id="UP000800036"/>
    </source>
</evidence>
<proteinExistence type="predicted"/>
<evidence type="ECO:0000313" key="2">
    <source>
        <dbReference type="EMBL" id="KAF1965188.1"/>
    </source>
</evidence>
<dbReference type="OrthoDB" id="3791143at2759"/>
<dbReference type="Proteomes" id="UP000800036">
    <property type="component" value="Unassembled WGS sequence"/>
</dbReference>